<gene>
    <name evidence="2" type="ORF">BVC80_1701g14</name>
</gene>
<dbReference type="EMBL" id="MVGT01002984">
    <property type="protein sequence ID" value="OVA05881.1"/>
    <property type="molecule type" value="Genomic_DNA"/>
</dbReference>
<organism evidence="2 3">
    <name type="scientific">Macleaya cordata</name>
    <name type="common">Five-seeded plume-poppy</name>
    <name type="synonym">Bocconia cordata</name>
    <dbReference type="NCBI Taxonomy" id="56857"/>
    <lineage>
        <taxon>Eukaryota</taxon>
        <taxon>Viridiplantae</taxon>
        <taxon>Streptophyta</taxon>
        <taxon>Embryophyta</taxon>
        <taxon>Tracheophyta</taxon>
        <taxon>Spermatophyta</taxon>
        <taxon>Magnoliopsida</taxon>
        <taxon>Ranunculales</taxon>
        <taxon>Papaveraceae</taxon>
        <taxon>Papaveroideae</taxon>
        <taxon>Macleaya</taxon>
    </lineage>
</organism>
<dbReference type="OMA" id="QNNLRMG"/>
<dbReference type="InParanoid" id="A0A200Q5Y5"/>
<comment type="caution">
    <text evidence="2">The sequence shown here is derived from an EMBL/GenBank/DDBJ whole genome shotgun (WGS) entry which is preliminary data.</text>
</comment>
<evidence type="ECO:0000256" key="1">
    <source>
        <dbReference type="SAM" id="Coils"/>
    </source>
</evidence>
<dbReference type="STRING" id="56857.A0A200Q5Y5"/>
<keyword evidence="1" id="KW-0175">Coiled coil</keyword>
<reference evidence="2 3" key="1">
    <citation type="journal article" date="2017" name="Mol. Plant">
        <title>The Genome of Medicinal Plant Macleaya cordata Provides New Insights into Benzylisoquinoline Alkaloids Metabolism.</title>
        <authorList>
            <person name="Liu X."/>
            <person name="Liu Y."/>
            <person name="Huang P."/>
            <person name="Ma Y."/>
            <person name="Qing Z."/>
            <person name="Tang Q."/>
            <person name="Cao H."/>
            <person name="Cheng P."/>
            <person name="Zheng Y."/>
            <person name="Yuan Z."/>
            <person name="Zhou Y."/>
            <person name="Liu J."/>
            <person name="Tang Z."/>
            <person name="Zhuo Y."/>
            <person name="Zhang Y."/>
            <person name="Yu L."/>
            <person name="Huang J."/>
            <person name="Yang P."/>
            <person name="Peng Q."/>
            <person name="Zhang J."/>
            <person name="Jiang W."/>
            <person name="Zhang Z."/>
            <person name="Lin K."/>
            <person name="Ro D.K."/>
            <person name="Chen X."/>
            <person name="Xiong X."/>
            <person name="Shang Y."/>
            <person name="Huang S."/>
            <person name="Zeng J."/>
        </authorList>
    </citation>
    <scope>NUCLEOTIDE SEQUENCE [LARGE SCALE GENOMIC DNA]</scope>
    <source>
        <strain evidence="3">cv. BLH2017</strain>
        <tissue evidence="2">Root</tissue>
    </source>
</reference>
<dbReference type="PANTHER" id="PTHR35712">
    <property type="entry name" value="MYOSIN HEAVY CHAIN-LIKE PROTEIN"/>
    <property type="match status" value="1"/>
</dbReference>
<protein>
    <submittedName>
        <fullName evidence="2">Uncharacterized protein</fullName>
    </submittedName>
</protein>
<feature type="coiled-coil region" evidence="1">
    <location>
        <begin position="138"/>
        <end position="172"/>
    </location>
</feature>
<proteinExistence type="predicted"/>
<sequence>MPLIAAIRMEERTNDNESLISRIQQLERERDELHKDIEQLCMQQAGPSYLAIATQLHFQRTAGLEQEIENLKKKLAACTRYNQNLQEELSEVYRIKSKLADLHSAEVSKNVEAEKQLKFFQGCVASAFSERDHSLMEAEKAKEREEAMSQKVNDFQKRIQELTSDYHEEKKLRINLQIESVKLKEQNEIFKKVINKFYEIRQSSIGGIEDCDLEDKCDSLLQDDPDMWSFDDDRESSTSNYIVVLEKELESLKNSVDNLRKQAAMGLEIEDHLKSNVCKLEREKIVLFDLIKKRISELHHFHTQYKCEVMSFLEQEKIQFESMLDALQERIGQLNANRINNSEPLQRDAKFDDIECCDVHITIDTDQSLVSQSTAPALPNTLADEAGDTSDALAQALREKVATLLLLSQQEERHLLERNVNAALQKKMEELQRNLLQVTNEKVKALLELAQLRQEYQVLQENFSHETKQENFLADNGDKSITSHEREVGKLKNLLKKTYLSRWVGRLDPSGNEAGGQMNNKQGSLVNNKSNYSVDFARMKVENATLKESIESMEHLTSSIHRLRLSLVKAKDSASSPGLVTNVIQALNDISSEAKLIKTALGSCLPVSWSAEAETGSFGGGVLIHAESDGCGDSSSERVDFVSASGLEMVELLILAAQTLEENIMQKSSRDDKS</sequence>
<evidence type="ECO:0000313" key="2">
    <source>
        <dbReference type="EMBL" id="OVA05881.1"/>
    </source>
</evidence>
<dbReference type="FunCoup" id="A0A200Q5Y5">
    <property type="interactions" value="1065"/>
</dbReference>
<feature type="coiled-coil region" evidence="1">
    <location>
        <begin position="9"/>
        <end position="88"/>
    </location>
</feature>
<dbReference type="Proteomes" id="UP000195402">
    <property type="component" value="Unassembled WGS sequence"/>
</dbReference>
<name>A0A200Q5Y5_MACCD</name>
<feature type="coiled-coil region" evidence="1">
    <location>
        <begin position="406"/>
        <end position="469"/>
    </location>
</feature>
<feature type="coiled-coil region" evidence="1">
    <location>
        <begin position="310"/>
        <end position="337"/>
    </location>
</feature>
<dbReference type="OrthoDB" id="1719803at2759"/>
<keyword evidence="3" id="KW-1185">Reference proteome</keyword>
<evidence type="ECO:0000313" key="3">
    <source>
        <dbReference type="Proteomes" id="UP000195402"/>
    </source>
</evidence>
<dbReference type="AlphaFoldDB" id="A0A200Q5Y5"/>
<accession>A0A200Q5Y5</accession>
<dbReference type="PANTHER" id="PTHR35712:SF1">
    <property type="entry name" value="MYOSIN HEAVY CHAIN-LIKE PROTEIN"/>
    <property type="match status" value="1"/>
</dbReference>